<dbReference type="STRING" id="1307839.L21SP5_03118"/>
<dbReference type="PROSITE" id="PS50851">
    <property type="entry name" value="CHEW"/>
    <property type="match status" value="1"/>
</dbReference>
<feature type="domain" description="CheW-like" evidence="1">
    <location>
        <begin position="16"/>
        <end position="160"/>
    </location>
</feature>
<dbReference type="GO" id="GO:0005829">
    <property type="term" value="C:cytosol"/>
    <property type="evidence" value="ECO:0007669"/>
    <property type="project" value="TreeGrafter"/>
</dbReference>
<gene>
    <name evidence="2" type="primary">cheW_1</name>
    <name evidence="2" type="ORF">L21SP5_03118</name>
</gene>
<dbReference type="RefSeq" id="WP_057954082.1">
    <property type="nucleotide sequence ID" value="NZ_CP013118.1"/>
</dbReference>
<evidence type="ECO:0000313" key="2">
    <source>
        <dbReference type="EMBL" id="ALO16733.1"/>
    </source>
</evidence>
<dbReference type="GO" id="GO:0006935">
    <property type="term" value="P:chemotaxis"/>
    <property type="evidence" value="ECO:0007669"/>
    <property type="project" value="InterPro"/>
</dbReference>
<dbReference type="Proteomes" id="UP000064893">
    <property type="component" value="Chromosome"/>
</dbReference>
<name>A0A0S2I3B8_9BACT</name>
<dbReference type="GO" id="GO:0007165">
    <property type="term" value="P:signal transduction"/>
    <property type="evidence" value="ECO:0007669"/>
    <property type="project" value="InterPro"/>
</dbReference>
<dbReference type="EMBL" id="CP013118">
    <property type="protein sequence ID" value="ALO16733.1"/>
    <property type="molecule type" value="Genomic_DNA"/>
</dbReference>
<dbReference type="InterPro" id="IPR039315">
    <property type="entry name" value="CheW"/>
</dbReference>
<sequence>MDAQTQTDKKNVSDQVHTYLSFRLGKEVFAASVNHVVNILELKPITKVPHAPEYMSGVINLRGQVLPVIDMRIKFGMTPTEPTVDTCIIVLNLEIENEEVKLGILVDAVSEVLELEENQIEPSPSIGTKYKAEFIKGMWKKDESFIMLLNLDLIFTRDEIVIVEEKTNEADMPKNEETGE</sequence>
<dbReference type="CDD" id="cd00732">
    <property type="entry name" value="CheW"/>
    <property type="match status" value="1"/>
</dbReference>
<dbReference type="InterPro" id="IPR036061">
    <property type="entry name" value="CheW-like_dom_sf"/>
</dbReference>
<dbReference type="InterPro" id="IPR002545">
    <property type="entry name" value="CheW-lke_dom"/>
</dbReference>
<organism evidence="2 3">
    <name type="scientific">Salinivirga cyanobacteriivorans</name>
    <dbReference type="NCBI Taxonomy" id="1307839"/>
    <lineage>
        <taxon>Bacteria</taxon>
        <taxon>Pseudomonadati</taxon>
        <taxon>Bacteroidota</taxon>
        <taxon>Bacteroidia</taxon>
        <taxon>Bacteroidales</taxon>
        <taxon>Salinivirgaceae</taxon>
        <taxon>Salinivirga</taxon>
    </lineage>
</organism>
<reference evidence="2 3" key="1">
    <citation type="submission" date="2015-11" db="EMBL/GenBank/DDBJ databases">
        <title>Description and complete genome sequence of a novel strain predominating in hypersaline microbial mats and representing a new family of the Bacteriodetes phylum.</title>
        <authorList>
            <person name="Spring S."/>
            <person name="Bunk B."/>
            <person name="Sproer C."/>
            <person name="Klenk H.-P."/>
        </authorList>
    </citation>
    <scope>NUCLEOTIDE SEQUENCE [LARGE SCALE GENOMIC DNA]</scope>
    <source>
        <strain evidence="2 3">L21-Spi-D4</strain>
    </source>
</reference>
<proteinExistence type="predicted"/>
<accession>A0A0S2I3B8</accession>
<dbReference type="AlphaFoldDB" id="A0A0S2I3B8"/>
<dbReference type="PANTHER" id="PTHR22617:SF41">
    <property type="entry name" value="CHEMOTAXIS SIGNAL TRANSDUCTION SYSTEM ADAPTOR PROTEIN CHEW"/>
    <property type="match status" value="1"/>
</dbReference>
<dbReference type="Pfam" id="PF01584">
    <property type="entry name" value="CheW"/>
    <property type="match status" value="1"/>
</dbReference>
<dbReference type="KEGG" id="blq:L21SP5_03118"/>
<evidence type="ECO:0000313" key="3">
    <source>
        <dbReference type="Proteomes" id="UP000064893"/>
    </source>
</evidence>
<dbReference type="Gene3D" id="2.30.30.40">
    <property type="entry name" value="SH3 Domains"/>
    <property type="match status" value="1"/>
</dbReference>
<dbReference type="SMART" id="SM00260">
    <property type="entry name" value="CheW"/>
    <property type="match status" value="1"/>
</dbReference>
<protein>
    <submittedName>
        <fullName evidence="2">Chemotaxis protein CheW</fullName>
    </submittedName>
</protein>
<keyword evidence="3" id="KW-1185">Reference proteome</keyword>
<dbReference type="PANTHER" id="PTHR22617">
    <property type="entry name" value="CHEMOTAXIS SENSOR HISTIDINE KINASE-RELATED"/>
    <property type="match status" value="1"/>
</dbReference>
<dbReference type="Gene3D" id="2.40.50.180">
    <property type="entry name" value="CheA-289, Domain 4"/>
    <property type="match status" value="1"/>
</dbReference>
<dbReference type="OrthoDB" id="9794382at2"/>
<evidence type="ECO:0000259" key="1">
    <source>
        <dbReference type="PROSITE" id="PS50851"/>
    </source>
</evidence>
<dbReference type="SUPFAM" id="SSF50341">
    <property type="entry name" value="CheW-like"/>
    <property type="match status" value="1"/>
</dbReference>